<gene>
    <name evidence="5" type="ORF">EVEC_LOCUS5445</name>
</gene>
<comment type="subcellular location">
    <subcellularLocation>
        <location evidence="1">Cytoplasm</location>
    </subcellularLocation>
</comment>
<feature type="region of interest" description="Disordered" evidence="4">
    <location>
        <begin position="85"/>
        <end position="182"/>
    </location>
</feature>
<feature type="region of interest" description="Disordered" evidence="4">
    <location>
        <begin position="448"/>
        <end position="473"/>
    </location>
</feature>
<dbReference type="STRING" id="51028.A0A0N4V6E9"/>
<evidence type="ECO:0000313" key="5">
    <source>
        <dbReference type="EMBL" id="VDD90694.1"/>
    </source>
</evidence>
<accession>A0A0N4V6E9</accession>
<protein>
    <submittedName>
        <fullName evidence="7">Protein lingerer</fullName>
    </submittedName>
</protein>
<reference evidence="5 6" key="2">
    <citation type="submission" date="2018-10" db="EMBL/GenBank/DDBJ databases">
        <authorList>
            <consortium name="Pathogen Informatics"/>
        </authorList>
    </citation>
    <scope>NUCLEOTIDE SEQUENCE [LARGE SCALE GENOMIC DNA]</scope>
</reference>
<evidence type="ECO:0000256" key="2">
    <source>
        <dbReference type="ARBA" id="ARBA00022490"/>
    </source>
</evidence>
<dbReference type="Gene3D" id="1.10.8.10">
    <property type="entry name" value="DNA helicase RuvA subunit, C-terminal domain"/>
    <property type="match status" value="1"/>
</dbReference>
<feature type="region of interest" description="Disordered" evidence="4">
    <location>
        <begin position="813"/>
        <end position="870"/>
    </location>
</feature>
<dbReference type="GO" id="GO:0005634">
    <property type="term" value="C:nucleus"/>
    <property type="evidence" value="ECO:0007669"/>
    <property type="project" value="TreeGrafter"/>
</dbReference>
<keyword evidence="2" id="KW-0963">Cytoplasm</keyword>
<proteinExistence type="predicted"/>
<keyword evidence="3" id="KW-0597">Phosphoprotein</keyword>
<feature type="region of interest" description="Disordered" evidence="4">
    <location>
        <begin position="712"/>
        <end position="746"/>
    </location>
</feature>
<dbReference type="EMBL" id="UXUI01008167">
    <property type="protein sequence ID" value="VDD90694.1"/>
    <property type="molecule type" value="Genomic_DNA"/>
</dbReference>
<feature type="compositionally biased region" description="Low complexity" evidence="4">
    <location>
        <begin position="449"/>
        <end position="464"/>
    </location>
</feature>
<dbReference type="Proteomes" id="UP000274131">
    <property type="component" value="Unassembled WGS sequence"/>
</dbReference>
<dbReference type="AlphaFoldDB" id="A0A0N4V6E9"/>
<feature type="region of interest" description="Disordered" evidence="4">
    <location>
        <begin position="316"/>
        <end position="370"/>
    </location>
</feature>
<evidence type="ECO:0000256" key="1">
    <source>
        <dbReference type="ARBA" id="ARBA00004496"/>
    </source>
</evidence>
<feature type="region of interest" description="Disordered" evidence="4">
    <location>
        <begin position="637"/>
        <end position="664"/>
    </location>
</feature>
<name>A0A0N4V6E9_ENTVE</name>
<dbReference type="PANTHER" id="PTHR16308">
    <property type="entry name" value="UBIQUITIN ASSOCIATED PROTEIN 2-LIKE/LINGERER"/>
    <property type="match status" value="1"/>
</dbReference>
<dbReference type="PANTHER" id="PTHR16308:SF13">
    <property type="entry name" value="PROTEIN LINGERER"/>
    <property type="match status" value="1"/>
</dbReference>
<feature type="region of interest" description="Disordered" evidence="4">
    <location>
        <begin position="520"/>
        <end position="567"/>
    </location>
</feature>
<evidence type="ECO:0000256" key="3">
    <source>
        <dbReference type="ARBA" id="ARBA00022553"/>
    </source>
</evidence>
<evidence type="ECO:0000313" key="6">
    <source>
        <dbReference type="Proteomes" id="UP000274131"/>
    </source>
</evidence>
<dbReference type="GO" id="GO:0005737">
    <property type="term" value="C:cytoplasm"/>
    <property type="evidence" value="ECO:0007669"/>
    <property type="project" value="UniProtKB-SubCell"/>
</dbReference>
<dbReference type="OrthoDB" id="5918007at2759"/>
<dbReference type="InterPro" id="IPR009060">
    <property type="entry name" value="UBA-like_sf"/>
</dbReference>
<reference evidence="7" key="1">
    <citation type="submission" date="2017-02" db="UniProtKB">
        <authorList>
            <consortium name="WormBaseParasite"/>
        </authorList>
    </citation>
    <scope>IDENTIFICATION</scope>
</reference>
<evidence type="ECO:0000313" key="7">
    <source>
        <dbReference type="WBParaSite" id="EVEC_0000583401-mRNA-1"/>
    </source>
</evidence>
<dbReference type="WBParaSite" id="EVEC_0000583401-mRNA-1">
    <property type="protein sequence ID" value="EVEC_0000583401-mRNA-1"/>
    <property type="gene ID" value="EVEC_0000583401"/>
</dbReference>
<sequence length="870" mass="92499">MGGKGEQGEQKLRATQDQLRIARLTQDANFLEDDRVNIQKLIKKVVETTRCTVAQAEIALFDADNNVEEAVNAILEDTYTDANVWKEQKSRKSKRQDAEEKNDDFSSNPRNTRTHPSRGVNRRGRGSERGRGGYRGSTRGSRGGYVARGGHQTSVGRTNGGLSGSNNVWDNSQAKTASAKEWTNATVQLMDDTPEETDWESAGTLVFSRREDLPPPVVIPTSAPSGVASLSNSTVSAPISFAAVAAAGAIKAKESSNNSGNAQIKMSTSTGTAAPVTSGASSPPQVNGVSQSAMDSYSSIYQNNDVVSTSGQLIAAPASSTSESNRKEESRENLQSTASASLSSARNSSIRTSQPIASVSSVSAGGGSSTDWTTQLKNDLGIGSKAVPKPTASLAKPIVQTKLAQTPQQKAAQSGNTHQTSYSVEFVSGEPNDSSALPEYQFGFHVDTNPSNEENSEESFVSSKSRAKNESDLMAGDSASVVLTNGGSNELASTISAQQQAKVAGNSGGVGITSSSTAVHASSGLQRQPATSGLSLADTSSMSYPSPESRTSVAKPQPSLHQQQAQHPLFTTTQFSYSSYPYMNMYSPVTGVRQDEAPYATLVQYPFGDFLRLLGSLWKLLLASMGQIDMSSLSTMLPPIAPQQQPNQPPPPVQQSQHQQRPDQHGNYVDLKAFKKFDFTFHFQIKTSILFGNFQAYATAGVTISSAAGGTGSGLLSNQQQQQRADTSVTSSTVAPPPGFSGPPSNIPTAAFTLPQPNHLSSLFQVPPTYHPQLNQLPFSFMLPSVTGNGQHKLGHQIFAQQTVYGGTHQQIDKYGTSAGNKDRLGGGAQATPPPQMYQAQAPQGYLSQQVPHHTHNKKTYTAPQHWGAS</sequence>
<keyword evidence="6" id="KW-1185">Reference proteome</keyword>
<feature type="compositionally biased region" description="Polar residues" evidence="4">
    <location>
        <begin position="278"/>
        <end position="291"/>
    </location>
</feature>
<dbReference type="CDD" id="cd14277">
    <property type="entry name" value="UBA_UBP2_like"/>
    <property type="match status" value="1"/>
</dbReference>
<feature type="compositionally biased region" description="Polar residues" evidence="4">
    <location>
        <begin position="724"/>
        <end position="734"/>
    </location>
</feature>
<feature type="compositionally biased region" description="Polar residues" evidence="4">
    <location>
        <begin position="164"/>
        <end position="182"/>
    </location>
</feature>
<feature type="compositionally biased region" description="Low complexity" evidence="4">
    <location>
        <begin position="333"/>
        <end position="363"/>
    </location>
</feature>
<feature type="region of interest" description="Disordered" evidence="4">
    <location>
        <begin position="253"/>
        <end position="291"/>
    </location>
</feature>
<evidence type="ECO:0000256" key="4">
    <source>
        <dbReference type="SAM" id="MobiDB-lite"/>
    </source>
</evidence>
<feature type="compositionally biased region" description="Polar residues" evidence="4">
    <location>
        <begin position="255"/>
        <end position="272"/>
    </location>
</feature>
<dbReference type="InterPro" id="IPR051833">
    <property type="entry name" value="TC-DDR_regulator"/>
</dbReference>
<feature type="compositionally biased region" description="Basic residues" evidence="4">
    <location>
        <begin position="112"/>
        <end position="124"/>
    </location>
</feature>
<feature type="compositionally biased region" description="Basic and acidic residues" evidence="4">
    <location>
        <begin position="85"/>
        <end position="99"/>
    </location>
</feature>
<dbReference type="SUPFAM" id="SSF46934">
    <property type="entry name" value="UBA-like"/>
    <property type="match status" value="1"/>
</dbReference>
<organism evidence="7">
    <name type="scientific">Enterobius vermicularis</name>
    <name type="common">Human pinworm</name>
    <dbReference type="NCBI Taxonomy" id="51028"/>
    <lineage>
        <taxon>Eukaryota</taxon>
        <taxon>Metazoa</taxon>
        <taxon>Ecdysozoa</taxon>
        <taxon>Nematoda</taxon>
        <taxon>Chromadorea</taxon>
        <taxon>Rhabditida</taxon>
        <taxon>Spirurina</taxon>
        <taxon>Oxyuridomorpha</taxon>
        <taxon>Oxyuroidea</taxon>
        <taxon>Oxyuridae</taxon>
        <taxon>Enterobius</taxon>
    </lineage>
</organism>